<keyword evidence="9" id="KW-0418">Kinase</keyword>
<evidence type="ECO:0000256" key="17">
    <source>
        <dbReference type="ARBA" id="ARBA00048898"/>
    </source>
</evidence>
<keyword evidence="22" id="KW-1185">Reference proteome</keyword>
<feature type="active site" description="Tele-hemiaminal-histidine intermediate" evidence="18">
    <location>
        <position position="282"/>
    </location>
</feature>
<name>A0A9J7N7H2_BRAFL</name>
<dbReference type="EC" id="2.7.1.28" evidence="4"/>
<feature type="binding site" evidence="19">
    <location>
        <position position="174"/>
    </location>
    <ligand>
        <name>substrate</name>
    </ligand>
</feature>
<dbReference type="FunFam" id="3.30.1180.20:FF:000001">
    <property type="entry name" value="Dihydroxyacetone kinase 1"/>
    <property type="match status" value="1"/>
</dbReference>
<dbReference type="SUPFAM" id="SSF82549">
    <property type="entry name" value="DAK1/DegV-like"/>
    <property type="match status" value="1"/>
</dbReference>
<dbReference type="FunFam" id="1.25.40.340:FF:000001">
    <property type="entry name" value="Dihydroxyacetone kinase 1"/>
    <property type="match status" value="1"/>
</dbReference>
<evidence type="ECO:0000256" key="13">
    <source>
        <dbReference type="ARBA" id="ARBA00045490"/>
    </source>
</evidence>
<keyword evidence="10" id="KW-0067">ATP-binding</keyword>
<dbReference type="GeneID" id="118429579"/>
<evidence type="ECO:0000256" key="4">
    <source>
        <dbReference type="ARBA" id="ARBA00012110"/>
    </source>
</evidence>
<dbReference type="GO" id="GO:0050354">
    <property type="term" value="F:triokinase activity"/>
    <property type="evidence" value="ECO:0007669"/>
    <property type="project" value="UniProtKB-EC"/>
</dbReference>
<dbReference type="AlphaFoldDB" id="A0A9J7N7H2"/>
<evidence type="ECO:0000259" key="20">
    <source>
        <dbReference type="PROSITE" id="PS51480"/>
    </source>
</evidence>
<organism evidence="22 23">
    <name type="scientific">Branchiostoma floridae</name>
    <name type="common">Florida lancelet</name>
    <name type="synonym">Amphioxus</name>
    <dbReference type="NCBI Taxonomy" id="7739"/>
    <lineage>
        <taxon>Eukaryota</taxon>
        <taxon>Metazoa</taxon>
        <taxon>Chordata</taxon>
        <taxon>Cephalochordata</taxon>
        <taxon>Leptocardii</taxon>
        <taxon>Amphioxiformes</taxon>
        <taxon>Branchiostomatidae</taxon>
        <taxon>Branchiostoma</taxon>
    </lineage>
</organism>
<keyword evidence="8" id="KW-0547">Nucleotide-binding</keyword>
<protein>
    <recommendedName>
        <fullName evidence="6">Triokinase/FMN cyclase</fullName>
        <ecNumber evidence="4">2.7.1.28</ecNumber>
        <ecNumber evidence="3">2.7.1.29</ecNumber>
        <ecNumber evidence="5">4.6.1.15</ecNumber>
    </recommendedName>
    <alternativeName>
        <fullName evidence="12">Bifunctional ATP-dependent dihydroxyacetone kinase/FAD-AMP lyase (cyclizing)</fullName>
    </alternativeName>
</protein>
<comment type="catalytic activity">
    <reaction evidence="15">
        <text>D-glyceraldehyde + ATP = D-glyceraldehyde 3-phosphate + ADP + H(+)</text>
        <dbReference type="Rhea" id="RHEA:13941"/>
        <dbReference type="ChEBI" id="CHEBI:15378"/>
        <dbReference type="ChEBI" id="CHEBI:17378"/>
        <dbReference type="ChEBI" id="CHEBI:30616"/>
        <dbReference type="ChEBI" id="CHEBI:59776"/>
        <dbReference type="ChEBI" id="CHEBI:456216"/>
        <dbReference type="EC" id="2.7.1.28"/>
    </reaction>
</comment>
<comment type="catalytic activity">
    <reaction evidence="16">
        <text>FAD = riboflavin cyclic-4',5'-phosphate + AMP + H(+)</text>
        <dbReference type="Rhea" id="RHEA:13729"/>
        <dbReference type="ChEBI" id="CHEBI:15378"/>
        <dbReference type="ChEBI" id="CHEBI:57692"/>
        <dbReference type="ChEBI" id="CHEBI:76202"/>
        <dbReference type="ChEBI" id="CHEBI:456215"/>
        <dbReference type="EC" id="4.6.1.15"/>
    </reaction>
</comment>
<evidence type="ECO:0000256" key="8">
    <source>
        <dbReference type="ARBA" id="ARBA00022741"/>
    </source>
</evidence>
<evidence type="ECO:0000313" key="22">
    <source>
        <dbReference type="Proteomes" id="UP000001554"/>
    </source>
</evidence>
<dbReference type="KEGG" id="bfo:118429579"/>
<evidence type="ECO:0000256" key="3">
    <source>
        <dbReference type="ARBA" id="ARBA00012107"/>
    </source>
</evidence>
<comment type="subunit">
    <text evidence="14">Homodimer. Interacts with IFIH1 (via the CARD domains), the interaction is inhibited by viral infection.</text>
</comment>
<evidence type="ECO:0000256" key="12">
    <source>
        <dbReference type="ARBA" id="ARBA00032426"/>
    </source>
</evidence>
<reference evidence="22" key="1">
    <citation type="journal article" date="2020" name="Nat. Ecol. Evol.">
        <title>Deeply conserved synteny resolves early events in vertebrate evolution.</title>
        <authorList>
            <person name="Simakov O."/>
            <person name="Marletaz F."/>
            <person name="Yue J.X."/>
            <person name="O'Connell B."/>
            <person name="Jenkins J."/>
            <person name="Brandt A."/>
            <person name="Calef R."/>
            <person name="Tung C.H."/>
            <person name="Huang T.K."/>
            <person name="Schmutz J."/>
            <person name="Satoh N."/>
            <person name="Yu J.K."/>
            <person name="Putnam N.H."/>
            <person name="Green R.E."/>
            <person name="Rokhsar D.S."/>
        </authorList>
    </citation>
    <scope>NUCLEOTIDE SEQUENCE [LARGE SCALE GENOMIC DNA]</scope>
    <source>
        <strain evidence="22">S238N-H82</strain>
    </source>
</reference>
<dbReference type="PROSITE" id="PS51480">
    <property type="entry name" value="DHAL"/>
    <property type="match status" value="1"/>
</dbReference>
<dbReference type="OrthoDB" id="1724672at2759"/>
<evidence type="ECO:0000256" key="9">
    <source>
        <dbReference type="ARBA" id="ARBA00022777"/>
    </source>
</evidence>
<evidence type="ECO:0000256" key="1">
    <source>
        <dbReference type="ARBA" id="ARBA00004778"/>
    </source>
</evidence>
<comment type="function">
    <text evidence="13">Catalyzes both the phosphorylation of dihydroxyacetone and of glyceraldehyde, and the splitting of ribonucleoside diphosphate-X compounds among which FAD is the best substrate. Represses IFIH1-mediated cellular antiviral response.</text>
</comment>
<evidence type="ECO:0000256" key="6">
    <source>
        <dbReference type="ARBA" id="ARBA00018932"/>
    </source>
</evidence>
<sequence length="648" mass="67889">MSRCRSVRNGAKTRKRPVAKCYKTTSGSTLLKGQSAGTKGACPQGKFSGARKKFCSALIMANVTKKLLDSVETCVDDMLEGLVAVNPGLRLLAGHRVVLREDWEDVRANKVAVVSGGGSGHEPAYHGFVGSGLLTAAVPGNIFASPPPDDVLAALRAVTGPAGAIVLVTNYTGDRLTFGIAVERARAEGLQVEMVCIGEDCAVSSKDKTAGRRGLAGTVFVQKIAGALSEEGKSLAEIVETVKNTISSMGTMGVCLSPCSVPGSGPMFQVPQDTIELGLGVHGEAGVGRMKMDTAEKVVETVLAHMTNPDNTSRIEVKKGDSVALLVNNLGSTAYLELYIIARDAIKYLEARGVSVERTYVGPFVTSQEMAGMSLTLLRLDDTRRRCLDAQTTAHAWFPMCPSPSTGTLRTTRTRVQLSTDTQQAATVIAGATKVDKDTAQQIFRVVSAVCNSLMTAEEQLNDLDRACGDGDCGSTLAKGAKAILSALGSADTPGLPCQTPAVLLQEMATIVERSMGGASGGLYSLFLTAGAQSVMTSVTPASWTAAMKAGVASIIRYGGADPGDRTMLDPLHAATEVLKALQEETADSMPTLQKAVEAAESSAQRTATMAARAGRASYVSTDRLTRPDPGAQAVAIWMRAIYSSLEK</sequence>
<evidence type="ECO:0000256" key="10">
    <source>
        <dbReference type="ARBA" id="ARBA00022840"/>
    </source>
</evidence>
<dbReference type="InterPro" id="IPR004007">
    <property type="entry name" value="DhaL_dom"/>
</dbReference>
<dbReference type="NCBIfam" id="NF011049">
    <property type="entry name" value="PRK14479.1"/>
    <property type="match status" value="1"/>
</dbReference>
<dbReference type="EC" id="2.7.1.29" evidence="3"/>
<dbReference type="Gene3D" id="3.30.1180.20">
    <property type="entry name" value="Dihydroxyacetone kinase, domain 2"/>
    <property type="match status" value="1"/>
</dbReference>
<evidence type="ECO:0000256" key="14">
    <source>
        <dbReference type="ARBA" id="ARBA00046681"/>
    </source>
</evidence>
<dbReference type="GO" id="GO:0005524">
    <property type="term" value="F:ATP binding"/>
    <property type="evidence" value="ECO:0007669"/>
    <property type="project" value="UniProtKB-KW"/>
</dbReference>
<dbReference type="Proteomes" id="UP000001554">
    <property type="component" value="Chromosome 1"/>
</dbReference>
<evidence type="ECO:0000256" key="7">
    <source>
        <dbReference type="ARBA" id="ARBA00022679"/>
    </source>
</evidence>
<dbReference type="SMART" id="SM01120">
    <property type="entry name" value="Dak2"/>
    <property type="match status" value="1"/>
</dbReference>
<dbReference type="GO" id="GO:0034012">
    <property type="term" value="F:FAD-AMP lyase (cyclizing) activity"/>
    <property type="evidence" value="ECO:0007669"/>
    <property type="project" value="UniProtKB-EC"/>
</dbReference>
<comment type="pathway">
    <text evidence="1">Polyol metabolism; glycerol fermentation; glycerone phosphate from glycerol (oxidative route): step 2/2.</text>
</comment>
<dbReference type="FunFam" id="3.40.50.10440:FF:000001">
    <property type="entry name" value="Dihydroxyacetone kinase, DhaK subunit"/>
    <property type="match status" value="1"/>
</dbReference>
<dbReference type="Gene3D" id="1.25.40.340">
    <property type="match status" value="1"/>
</dbReference>
<evidence type="ECO:0000256" key="19">
    <source>
        <dbReference type="PIRSR" id="PIRSR612734-2"/>
    </source>
</evidence>
<dbReference type="EC" id="4.6.1.15" evidence="5"/>
<evidence type="ECO:0000256" key="18">
    <source>
        <dbReference type="PIRSR" id="PIRSR612734-1"/>
    </source>
</evidence>
<keyword evidence="7" id="KW-0808">Transferase</keyword>
<accession>A0A9J7N7H2</accession>
<feature type="domain" description="DhaK" evidence="21">
    <location>
        <begin position="70"/>
        <end position="397"/>
    </location>
</feature>
<comment type="catalytic activity">
    <reaction evidence="17">
        <text>dihydroxyacetone + ATP = dihydroxyacetone phosphate + ADP + H(+)</text>
        <dbReference type="Rhea" id="RHEA:15773"/>
        <dbReference type="ChEBI" id="CHEBI:15378"/>
        <dbReference type="ChEBI" id="CHEBI:16016"/>
        <dbReference type="ChEBI" id="CHEBI:30616"/>
        <dbReference type="ChEBI" id="CHEBI:57642"/>
        <dbReference type="ChEBI" id="CHEBI:456216"/>
        <dbReference type="EC" id="2.7.1.29"/>
    </reaction>
</comment>
<dbReference type="Pfam" id="PF02734">
    <property type="entry name" value="Dak2"/>
    <property type="match status" value="1"/>
</dbReference>
<dbReference type="InterPro" id="IPR004006">
    <property type="entry name" value="DhaK_dom"/>
</dbReference>
<dbReference type="InterPro" id="IPR050861">
    <property type="entry name" value="Dihydroxyacetone_Kinase"/>
</dbReference>
<evidence type="ECO:0000256" key="5">
    <source>
        <dbReference type="ARBA" id="ARBA00012578"/>
    </source>
</evidence>
<feature type="binding site" evidence="19">
    <location>
        <begin position="118"/>
        <end position="121"/>
    </location>
    <ligand>
        <name>substrate</name>
    </ligand>
</feature>
<proteinExistence type="inferred from homology"/>
<dbReference type="Gene3D" id="3.40.50.10440">
    <property type="entry name" value="Dihydroxyacetone kinase, domain 1"/>
    <property type="match status" value="1"/>
</dbReference>
<dbReference type="GO" id="GO:0019563">
    <property type="term" value="P:glycerol catabolic process"/>
    <property type="evidence" value="ECO:0000318"/>
    <property type="project" value="GO_Central"/>
</dbReference>
<dbReference type="Pfam" id="PF02733">
    <property type="entry name" value="Dak1"/>
    <property type="match status" value="1"/>
</dbReference>
<evidence type="ECO:0000256" key="15">
    <source>
        <dbReference type="ARBA" id="ARBA00047974"/>
    </source>
</evidence>
<dbReference type="InterPro" id="IPR036117">
    <property type="entry name" value="DhaL_dom_sf"/>
</dbReference>
<evidence type="ECO:0000256" key="2">
    <source>
        <dbReference type="ARBA" id="ARBA00008757"/>
    </source>
</evidence>
<dbReference type="NCBIfam" id="TIGR02361">
    <property type="entry name" value="dak_ATP"/>
    <property type="match status" value="1"/>
</dbReference>
<dbReference type="RefSeq" id="XP_035696017.1">
    <property type="nucleotide sequence ID" value="XM_035840124.1"/>
</dbReference>
<evidence type="ECO:0000259" key="21">
    <source>
        <dbReference type="PROSITE" id="PS51481"/>
    </source>
</evidence>
<dbReference type="PANTHER" id="PTHR28629">
    <property type="entry name" value="TRIOKINASE/FMN CYCLASE"/>
    <property type="match status" value="1"/>
</dbReference>
<dbReference type="GO" id="GO:0004371">
    <property type="term" value="F:glycerone kinase activity"/>
    <property type="evidence" value="ECO:0000318"/>
    <property type="project" value="GO_Central"/>
</dbReference>
<feature type="domain" description="DhaL" evidence="20">
    <location>
        <begin position="441"/>
        <end position="644"/>
    </location>
</feature>
<dbReference type="PANTHER" id="PTHR28629:SF4">
    <property type="entry name" value="TRIOKINASE_FMN CYCLASE"/>
    <property type="match status" value="1"/>
</dbReference>
<comment type="similarity">
    <text evidence="2">Belongs to the dihydroxyacetone kinase (DAK) family.</text>
</comment>
<dbReference type="PROSITE" id="PS51481">
    <property type="entry name" value="DHAK"/>
    <property type="match status" value="1"/>
</dbReference>
<dbReference type="SUPFAM" id="SSF101473">
    <property type="entry name" value="DhaL-like"/>
    <property type="match status" value="1"/>
</dbReference>
<dbReference type="GO" id="GO:0005829">
    <property type="term" value="C:cytosol"/>
    <property type="evidence" value="ECO:0000318"/>
    <property type="project" value="GO_Central"/>
</dbReference>
<dbReference type="OMA" id="CGLCLKT"/>
<gene>
    <name evidence="23" type="primary">LOC118429579</name>
</gene>
<dbReference type="InterPro" id="IPR012734">
    <property type="entry name" value="DhaK_ATP"/>
</dbReference>
<evidence type="ECO:0000313" key="23">
    <source>
        <dbReference type="RefSeq" id="XP_035696017.1"/>
    </source>
</evidence>
<evidence type="ECO:0000256" key="16">
    <source>
        <dbReference type="ARBA" id="ARBA00048526"/>
    </source>
</evidence>
<evidence type="ECO:0000256" key="11">
    <source>
        <dbReference type="ARBA" id="ARBA00023285"/>
    </source>
</evidence>
<reference evidence="23" key="2">
    <citation type="submission" date="2025-08" db="UniProtKB">
        <authorList>
            <consortium name="RefSeq"/>
        </authorList>
    </citation>
    <scope>IDENTIFICATION</scope>
    <source>
        <strain evidence="23">S238N-H82</strain>
        <tissue evidence="23">Testes</tissue>
    </source>
</reference>
<keyword evidence="11" id="KW-0170">Cobalt</keyword>